<gene>
    <name evidence="2" type="ORF">SPARVUS_LOCUS4041189</name>
</gene>
<protein>
    <submittedName>
        <fullName evidence="2">Uncharacterized protein</fullName>
    </submittedName>
</protein>
<name>A0ABN9C106_9NEOB</name>
<feature type="non-terminal residue" evidence="2">
    <location>
        <position position="1"/>
    </location>
</feature>
<dbReference type="EMBL" id="CATNWA010007139">
    <property type="protein sequence ID" value="CAI9553416.1"/>
    <property type="molecule type" value="Genomic_DNA"/>
</dbReference>
<accession>A0ABN9C106</accession>
<keyword evidence="3" id="KW-1185">Reference proteome</keyword>
<sequence length="98" mass="10005">AATYHWAGASGNRRQPTTGQGPRATGALGNRRQSTTGQGPRATGGNLPLGRGLGQQAATYPWAGASGNRRQPTTGQGLGQKAATYHWAGAPQVAILRA</sequence>
<organism evidence="2 3">
    <name type="scientific">Staurois parvus</name>
    <dbReference type="NCBI Taxonomy" id="386267"/>
    <lineage>
        <taxon>Eukaryota</taxon>
        <taxon>Metazoa</taxon>
        <taxon>Chordata</taxon>
        <taxon>Craniata</taxon>
        <taxon>Vertebrata</taxon>
        <taxon>Euteleostomi</taxon>
        <taxon>Amphibia</taxon>
        <taxon>Batrachia</taxon>
        <taxon>Anura</taxon>
        <taxon>Neobatrachia</taxon>
        <taxon>Ranoidea</taxon>
        <taxon>Ranidae</taxon>
        <taxon>Staurois</taxon>
    </lineage>
</organism>
<reference evidence="2" key="1">
    <citation type="submission" date="2023-05" db="EMBL/GenBank/DDBJ databases">
        <authorList>
            <person name="Stuckert A."/>
        </authorList>
    </citation>
    <scope>NUCLEOTIDE SEQUENCE</scope>
</reference>
<evidence type="ECO:0000313" key="2">
    <source>
        <dbReference type="EMBL" id="CAI9553416.1"/>
    </source>
</evidence>
<proteinExistence type="predicted"/>
<feature type="region of interest" description="Disordered" evidence="1">
    <location>
        <begin position="1"/>
        <end position="82"/>
    </location>
</feature>
<dbReference type="Proteomes" id="UP001162483">
    <property type="component" value="Unassembled WGS sequence"/>
</dbReference>
<evidence type="ECO:0000313" key="3">
    <source>
        <dbReference type="Proteomes" id="UP001162483"/>
    </source>
</evidence>
<comment type="caution">
    <text evidence="2">The sequence shown here is derived from an EMBL/GenBank/DDBJ whole genome shotgun (WGS) entry which is preliminary data.</text>
</comment>
<evidence type="ECO:0000256" key="1">
    <source>
        <dbReference type="SAM" id="MobiDB-lite"/>
    </source>
</evidence>
<feature type="non-terminal residue" evidence="2">
    <location>
        <position position="98"/>
    </location>
</feature>